<evidence type="ECO:0000256" key="2">
    <source>
        <dbReference type="ARBA" id="ARBA00023015"/>
    </source>
</evidence>
<evidence type="ECO:0000313" key="9">
    <source>
        <dbReference type="Proteomes" id="UP000658258"/>
    </source>
</evidence>
<gene>
    <name evidence="8" type="primary">citB</name>
    <name evidence="8" type="ORF">GCM10011340_26250</name>
</gene>
<evidence type="ECO:0000313" key="8">
    <source>
        <dbReference type="EMBL" id="GHE69101.1"/>
    </source>
</evidence>
<dbReference type="Proteomes" id="UP000658258">
    <property type="component" value="Unassembled WGS sequence"/>
</dbReference>
<dbReference type="Pfam" id="PF00072">
    <property type="entry name" value="Response_reg"/>
    <property type="match status" value="1"/>
</dbReference>
<accession>A0ABQ3I920</accession>
<organism evidence="8 9">
    <name type="scientific">Roseivirga thermotolerans</name>
    <dbReference type="NCBI Taxonomy" id="1758176"/>
    <lineage>
        <taxon>Bacteria</taxon>
        <taxon>Pseudomonadati</taxon>
        <taxon>Bacteroidota</taxon>
        <taxon>Cytophagia</taxon>
        <taxon>Cytophagales</taxon>
        <taxon>Roseivirgaceae</taxon>
        <taxon>Roseivirga</taxon>
    </lineage>
</organism>
<dbReference type="RefSeq" id="WP_189630711.1">
    <property type="nucleotide sequence ID" value="NZ_BNAG01000003.1"/>
</dbReference>
<dbReference type="PANTHER" id="PTHR43214:SF41">
    <property type="entry name" value="NITRATE_NITRITE RESPONSE REGULATOR PROTEIN NARP"/>
    <property type="match status" value="1"/>
</dbReference>
<dbReference type="SMART" id="SM00421">
    <property type="entry name" value="HTH_LUXR"/>
    <property type="match status" value="1"/>
</dbReference>
<dbReference type="InterPro" id="IPR001789">
    <property type="entry name" value="Sig_transdc_resp-reg_receiver"/>
</dbReference>
<dbReference type="InterPro" id="IPR000792">
    <property type="entry name" value="Tscrpt_reg_LuxR_C"/>
</dbReference>
<proteinExistence type="predicted"/>
<evidence type="ECO:0000259" key="6">
    <source>
        <dbReference type="PROSITE" id="PS50043"/>
    </source>
</evidence>
<dbReference type="PROSITE" id="PS50110">
    <property type="entry name" value="RESPONSE_REGULATORY"/>
    <property type="match status" value="1"/>
</dbReference>
<dbReference type="InterPro" id="IPR039420">
    <property type="entry name" value="WalR-like"/>
</dbReference>
<dbReference type="InterPro" id="IPR058245">
    <property type="entry name" value="NreC/VraR/RcsB-like_REC"/>
</dbReference>
<dbReference type="InterPro" id="IPR011006">
    <property type="entry name" value="CheY-like_superfamily"/>
</dbReference>
<name>A0ABQ3I920_9BACT</name>
<dbReference type="EMBL" id="BNAG01000003">
    <property type="protein sequence ID" value="GHE69101.1"/>
    <property type="molecule type" value="Genomic_DNA"/>
</dbReference>
<dbReference type="SUPFAM" id="SSF46894">
    <property type="entry name" value="C-terminal effector domain of the bipartite response regulators"/>
    <property type="match status" value="1"/>
</dbReference>
<dbReference type="GO" id="GO:0003677">
    <property type="term" value="F:DNA binding"/>
    <property type="evidence" value="ECO:0007669"/>
    <property type="project" value="UniProtKB-KW"/>
</dbReference>
<dbReference type="SMART" id="SM00448">
    <property type="entry name" value="REC"/>
    <property type="match status" value="1"/>
</dbReference>
<feature type="domain" description="Response regulatory" evidence="7">
    <location>
        <begin position="6"/>
        <end position="122"/>
    </location>
</feature>
<evidence type="ECO:0000256" key="4">
    <source>
        <dbReference type="ARBA" id="ARBA00023163"/>
    </source>
</evidence>
<reference evidence="9" key="1">
    <citation type="journal article" date="2019" name="Int. J. Syst. Evol. Microbiol.">
        <title>The Global Catalogue of Microorganisms (GCM) 10K type strain sequencing project: providing services to taxonomists for standard genome sequencing and annotation.</title>
        <authorList>
            <consortium name="The Broad Institute Genomics Platform"/>
            <consortium name="The Broad Institute Genome Sequencing Center for Infectious Disease"/>
            <person name="Wu L."/>
            <person name="Ma J."/>
        </authorList>
    </citation>
    <scope>NUCLEOTIDE SEQUENCE [LARGE SCALE GENOMIC DNA]</scope>
    <source>
        <strain evidence="9">CGMCC 1.15111</strain>
    </source>
</reference>
<keyword evidence="9" id="KW-1185">Reference proteome</keyword>
<evidence type="ECO:0000256" key="5">
    <source>
        <dbReference type="PROSITE-ProRule" id="PRU00169"/>
    </source>
</evidence>
<evidence type="ECO:0000256" key="1">
    <source>
        <dbReference type="ARBA" id="ARBA00022553"/>
    </source>
</evidence>
<dbReference type="Pfam" id="PF00196">
    <property type="entry name" value="GerE"/>
    <property type="match status" value="1"/>
</dbReference>
<keyword evidence="2" id="KW-0805">Transcription regulation</keyword>
<evidence type="ECO:0000256" key="3">
    <source>
        <dbReference type="ARBA" id="ARBA00023125"/>
    </source>
</evidence>
<comment type="caution">
    <text evidence="8">The sequence shown here is derived from an EMBL/GenBank/DDBJ whole genome shotgun (WGS) entry which is preliminary data.</text>
</comment>
<dbReference type="CDD" id="cd17535">
    <property type="entry name" value="REC_NarL-like"/>
    <property type="match status" value="1"/>
</dbReference>
<keyword evidence="4" id="KW-0804">Transcription</keyword>
<dbReference type="InterPro" id="IPR016032">
    <property type="entry name" value="Sig_transdc_resp-reg_C-effctor"/>
</dbReference>
<keyword evidence="3 8" id="KW-0238">DNA-binding</keyword>
<dbReference type="CDD" id="cd06170">
    <property type="entry name" value="LuxR_C_like"/>
    <property type="match status" value="1"/>
</dbReference>
<evidence type="ECO:0000259" key="7">
    <source>
        <dbReference type="PROSITE" id="PS50110"/>
    </source>
</evidence>
<keyword evidence="1 5" id="KW-0597">Phosphoprotein</keyword>
<dbReference type="SUPFAM" id="SSF52172">
    <property type="entry name" value="CheY-like"/>
    <property type="match status" value="1"/>
</dbReference>
<dbReference type="PROSITE" id="PS50043">
    <property type="entry name" value="HTH_LUXR_2"/>
    <property type="match status" value="1"/>
</dbReference>
<dbReference type="PANTHER" id="PTHR43214">
    <property type="entry name" value="TWO-COMPONENT RESPONSE REGULATOR"/>
    <property type="match status" value="1"/>
</dbReference>
<feature type="domain" description="HTH luxR-type" evidence="6">
    <location>
        <begin position="146"/>
        <end position="211"/>
    </location>
</feature>
<feature type="modified residue" description="4-aspartylphosphate" evidence="5">
    <location>
        <position position="57"/>
    </location>
</feature>
<dbReference type="PRINTS" id="PR00038">
    <property type="entry name" value="HTHLUXR"/>
</dbReference>
<protein>
    <submittedName>
        <fullName evidence="8">DNA-binding response regulator</fullName>
    </submittedName>
</protein>
<dbReference type="Gene3D" id="3.40.50.2300">
    <property type="match status" value="1"/>
</dbReference>
<sequence length="218" mass="24759">MNKSIRLFVADDHPMILEGLVSFLSQIPEFKICGTASNGLLAYEQLKSLEVDILLTDIQMPQLNGIELVERLIAENRDVKVIVLTMFNDVIFVKRLLQLGVMGYVLKDVGKNELRQAIETVYKGGQFYSYEITEIMMSKLRGNGVGFSLKTDLTDREKEILQLILEQKSNREIADQLFISARTVEAHKRNMLEKTGSKNLAGLIIYAIENEIFKKNNS</sequence>